<evidence type="ECO:0000256" key="1">
    <source>
        <dbReference type="ARBA" id="ARBA00006530"/>
    </source>
</evidence>
<dbReference type="InterPro" id="IPR036412">
    <property type="entry name" value="HAD-like_sf"/>
</dbReference>
<dbReference type="KEGG" id="egn:BMF35_b0162"/>
<dbReference type="Pfam" id="PF13439">
    <property type="entry name" value="Glyco_transf_4"/>
    <property type="match status" value="1"/>
</dbReference>
<dbReference type="Gene3D" id="3.40.50.2000">
    <property type="entry name" value="Glycogen Phosphorylase B"/>
    <property type="match status" value="2"/>
</dbReference>
<sequence length="686" mass="74898">MHIMSIALGGCLRTEPVRYGITEDTGGHITYILGEMEALSRRDDVDFCEILTRRFDDALLGAVHSEEYEQVSEKLAIRRLDTGNRAYLAKEALLKDRPAFIQALLEDLRRRERLPDLIHAHFADAADVAAHVKREFGIPFIYTAHSLGMDKANCIERLPAQLEARIAEEDRAIGQAAQVVASSRDECERQLMKYPSARVDRITRITPGIDGSLPSSADKASAQGLLAPFLRDPSKPIILAVARPVRKKNLAALVEAYAIHADLREQCNLVILAGQRRDLTAGEEEQNDVLQQLIQRIDRHNLHGRVAYPKTHDHAQVNALYALAARSGGVFVNPALCEPFGLTLLEAAKHGLPVVATEVGGPVDIIEQLQHGLLVNPTDETAIGAAIAQLVLNPVLWREKSAAALDNIGAMSWDAYAQKLVQLAQSLPKRQAAPDRVRKMLVSDIDNTLTGCRIGARSVAQYFATHHDVALTVATGRSIIEARRLVREWGLPAPAAWITSVGTEIYVEKHGRLLRDSEYSARISVDWYPDEVERALACVSACSSQARYEQREFKRSYFLKDAALLPEIKRRLIAAGIDARIIFSHGELLDILPPYAGKGAAMDRVAELFGLSIGDLLAAGDSGNDADLLTACAQAILVANHAPEVASLADAAHIYVSEASHGVGVVEGLEHYRGLTNSPELEGVAA</sequence>
<comment type="similarity">
    <text evidence="1">Belongs to the glycosyltransferase 1 family.</text>
</comment>
<dbReference type="GO" id="GO:0016791">
    <property type="term" value="F:phosphatase activity"/>
    <property type="evidence" value="ECO:0007669"/>
    <property type="project" value="UniProtKB-ARBA"/>
</dbReference>
<dbReference type="RefSeq" id="WP_047007732.1">
    <property type="nucleotide sequence ID" value="NZ_CP018098.1"/>
</dbReference>
<evidence type="ECO:0000256" key="2">
    <source>
        <dbReference type="ARBA" id="ARBA00012536"/>
    </source>
</evidence>
<dbReference type="AlphaFoldDB" id="A0A0G9MJZ6"/>
<dbReference type="Proteomes" id="UP000053070">
    <property type="component" value="Unassembled WGS sequence"/>
</dbReference>
<dbReference type="NCBIfam" id="TIGR01484">
    <property type="entry name" value="HAD-SF-IIB"/>
    <property type="match status" value="1"/>
</dbReference>
<dbReference type="InterPro" id="IPR006379">
    <property type="entry name" value="HAD-SF_hydro_IIB"/>
</dbReference>
<dbReference type="SFLD" id="SFLDG01140">
    <property type="entry name" value="C2.B:_Phosphomannomutase_and_P"/>
    <property type="match status" value="1"/>
</dbReference>
<keyword evidence="4" id="KW-0808">Transferase</keyword>
<keyword evidence="10" id="KW-1185">Reference proteome</keyword>
<evidence type="ECO:0000259" key="7">
    <source>
        <dbReference type="Pfam" id="PF05116"/>
    </source>
</evidence>
<dbReference type="InterPro" id="IPR044161">
    <property type="entry name" value="SPS"/>
</dbReference>
<reference evidence="9 10" key="1">
    <citation type="submission" date="2015-04" db="EMBL/GenBank/DDBJ databases">
        <title>The draft genome sequence of Erythrobacr gangjinensis K7-2.</title>
        <authorList>
            <person name="Zhuang L."/>
            <person name="Liu Y."/>
            <person name="Shao Z."/>
        </authorList>
    </citation>
    <scope>NUCLEOTIDE SEQUENCE [LARGE SCALE GENOMIC DNA]</scope>
    <source>
        <strain evidence="9 10">K7-2</strain>
    </source>
</reference>
<evidence type="ECO:0000313" key="9">
    <source>
        <dbReference type="EMBL" id="KLE31022.1"/>
    </source>
</evidence>
<organism evidence="9 10">
    <name type="scientific">Aurantiacibacter gangjinensis</name>
    <dbReference type="NCBI Taxonomy" id="502682"/>
    <lineage>
        <taxon>Bacteria</taxon>
        <taxon>Pseudomonadati</taxon>
        <taxon>Pseudomonadota</taxon>
        <taxon>Alphaproteobacteria</taxon>
        <taxon>Sphingomonadales</taxon>
        <taxon>Erythrobacteraceae</taxon>
        <taxon>Aurantiacibacter</taxon>
    </lineage>
</organism>
<keyword evidence="3" id="KW-0328">Glycosyltransferase</keyword>
<dbReference type="SFLD" id="SFLDS00003">
    <property type="entry name" value="Haloacid_Dehalogenase"/>
    <property type="match status" value="1"/>
</dbReference>
<evidence type="ECO:0000256" key="5">
    <source>
        <dbReference type="ARBA" id="ARBA00047471"/>
    </source>
</evidence>
<evidence type="ECO:0000259" key="8">
    <source>
        <dbReference type="Pfam" id="PF13439"/>
    </source>
</evidence>
<feature type="domain" description="Glycosyltransferase subfamily 4-like N-terminal" evidence="8">
    <location>
        <begin position="26"/>
        <end position="210"/>
    </location>
</feature>
<dbReference type="PATRIC" id="fig|502682.8.peg.2489"/>
<dbReference type="Pfam" id="PF00534">
    <property type="entry name" value="Glycos_transf_1"/>
    <property type="match status" value="1"/>
</dbReference>
<dbReference type="Gene3D" id="3.90.1070.10">
    <property type="match status" value="1"/>
</dbReference>
<dbReference type="InterPro" id="IPR028098">
    <property type="entry name" value="Glyco_trans_4-like_N"/>
</dbReference>
<dbReference type="OrthoDB" id="7847955at2"/>
<evidence type="ECO:0000259" key="6">
    <source>
        <dbReference type="Pfam" id="PF00534"/>
    </source>
</evidence>
<dbReference type="PANTHER" id="PTHR46039:SF5">
    <property type="entry name" value="SUCROSE-PHOSPHATE SYNTHASE 3-RELATED"/>
    <property type="match status" value="1"/>
</dbReference>
<accession>A0A0G9MJZ6</accession>
<dbReference type="Gene3D" id="3.40.50.1000">
    <property type="entry name" value="HAD superfamily/HAD-like"/>
    <property type="match status" value="1"/>
</dbReference>
<dbReference type="STRING" id="502682.BMF35_b0162"/>
<dbReference type="SUPFAM" id="SSF53756">
    <property type="entry name" value="UDP-Glycosyltransferase/glycogen phosphorylase"/>
    <property type="match status" value="1"/>
</dbReference>
<dbReference type="InterPro" id="IPR023214">
    <property type="entry name" value="HAD_sf"/>
</dbReference>
<dbReference type="PANTHER" id="PTHR46039">
    <property type="entry name" value="SUCROSE-PHOSPHATE SYNTHASE 3-RELATED"/>
    <property type="match status" value="1"/>
</dbReference>
<dbReference type="SUPFAM" id="SSF56784">
    <property type="entry name" value="HAD-like"/>
    <property type="match status" value="1"/>
</dbReference>
<dbReference type="EC" id="2.4.1.14" evidence="2"/>
<feature type="domain" description="Sucrose phosphatase-like" evidence="7">
    <location>
        <begin position="438"/>
        <end position="673"/>
    </location>
</feature>
<evidence type="ECO:0000256" key="3">
    <source>
        <dbReference type="ARBA" id="ARBA00022676"/>
    </source>
</evidence>
<comment type="caution">
    <text evidence="9">The sequence shown here is derived from an EMBL/GenBank/DDBJ whole genome shotgun (WGS) entry which is preliminary data.</text>
</comment>
<dbReference type="SFLD" id="SFLDG01141">
    <property type="entry name" value="C2.B.1:_Sucrose_Phosphatase_Li"/>
    <property type="match status" value="1"/>
</dbReference>
<dbReference type="InterPro" id="IPR006380">
    <property type="entry name" value="SPP-like_dom"/>
</dbReference>
<feature type="domain" description="Glycosyl transferase family 1" evidence="6">
    <location>
        <begin position="231"/>
        <end position="399"/>
    </location>
</feature>
<dbReference type="EMBL" id="LBHC01000003">
    <property type="protein sequence ID" value="KLE31022.1"/>
    <property type="molecule type" value="Genomic_DNA"/>
</dbReference>
<dbReference type="InterPro" id="IPR001296">
    <property type="entry name" value="Glyco_trans_1"/>
</dbReference>
<name>A0A0G9MJZ6_9SPHN</name>
<dbReference type="GO" id="GO:0046524">
    <property type="term" value="F:sucrose-phosphate synthase activity"/>
    <property type="evidence" value="ECO:0007669"/>
    <property type="project" value="UniProtKB-EC"/>
</dbReference>
<evidence type="ECO:0000313" key="10">
    <source>
        <dbReference type="Proteomes" id="UP000053070"/>
    </source>
</evidence>
<comment type="catalytic activity">
    <reaction evidence="5">
        <text>beta-D-fructose 6-phosphate + UDP-alpha-D-glucose = sucrose 6(F)-phosphate + UDP + H(+)</text>
        <dbReference type="Rhea" id="RHEA:22172"/>
        <dbReference type="ChEBI" id="CHEBI:15378"/>
        <dbReference type="ChEBI" id="CHEBI:57634"/>
        <dbReference type="ChEBI" id="CHEBI:57723"/>
        <dbReference type="ChEBI" id="CHEBI:58223"/>
        <dbReference type="ChEBI" id="CHEBI:58885"/>
        <dbReference type="EC" id="2.4.1.14"/>
    </reaction>
</comment>
<gene>
    <name evidence="9" type="ORF">AAW01_12200</name>
</gene>
<evidence type="ECO:0000256" key="4">
    <source>
        <dbReference type="ARBA" id="ARBA00022679"/>
    </source>
</evidence>
<protein>
    <recommendedName>
        <fullName evidence="2">sucrose-phosphate synthase</fullName>
        <ecNumber evidence="2">2.4.1.14</ecNumber>
    </recommendedName>
</protein>
<proteinExistence type="inferred from homology"/>
<dbReference type="Pfam" id="PF05116">
    <property type="entry name" value="S6PP"/>
    <property type="match status" value="1"/>
</dbReference>